<keyword evidence="1" id="KW-0472">Membrane</keyword>
<evidence type="ECO:0000313" key="2">
    <source>
        <dbReference type="EMBL" id="RBP87259.1"/>
    </source>
</evidence>
<feature type="transmembrane region" description="Helical" evidence="1">
    <location>
        <begin position="6"/>
        <end position="27"/>
    </location>
</feature>
<dbReference type="Proteomes" id="UP000252731">
    <property type="component" value="Unassembled WGS sequence"/>
</dbReference>
<feature type="transmembrane region" description="Helical" evidence="1">
    <location>
        <begin position="108"/>
        <end position="133"/>
    </location>
</feature>
<reference evidence="2 3" key="1">
    <citation type="submission" date="2018-06" db="EMBL/GenBank/DDBJ databases">
        <title>Freshwater and sediment microbial communities from various areas in North America, analyzing microbe dynamics in response to fracking.</title>
        <authorList>
            <person name="Lamendella R."/>
        </authorList>
    </citation>
    <scope>NUCLEOTIDE SEQUENCE [LARGE SCALE GENOMIC DNA]</scope>
    <source>
        <strain evidence="2 3">14_TX</strain>
    </source>
</reference>
<name>A0A366JJ51_CYTFI</name>
<dbReference type="OrthoDB" id="1653819at2"/>
<dbReference type="NCBIfam" id="TIGR02893">
    <property type="entry name" value="spore_yabQ"/>
    <property type="match status" value="1"/>
</dbReference>
<dbReference type="EMBL" id="QNSF01000021">
    <property type="protein sequence ID" value="RBP87259.1"/>
    <property type="molecule type" value="Genomic_DNA"/>
</dbReference>
<keyword evidence="3" id="KW-1185">Reference proteome</keyword>
<sequence length="210" mass="24763">MTLTTQFVTMLAMIGMGSVFGAALDTYNRFLQRTRRKSWLVFINDILFWLVQGLAIFYILFLVNKGELRFYIFIALLCGFAAYQSLFKKMYLRVLEISIRMAISIYRFFVKTFTLLIYKPIQGLIMALIAVAVMLGKGLYSLLKVILRVFWFILKVVFLPVKWILSLLWKLLPKKIKKTVEKLYNKLAGYLQLIKNYVLKWIAKWKKPKE</sequence>
<feature type="transmembrane region" description="Helical" evidence="1">
    <location>
        <begin position="68"/>
        <end position="87"/>
    </location>
</feature>
<evidence type="ECO:0000256" key="1">
    <source>
        <dbReference type="SAM" id="Phobius"/>
    </source>
</evidence>
<dbReference type="STRING" id="1399.VL14_10890"/>
<proteinExistence type="predicted"/>
<feature type="transmembrane region" description="Helical" evidence="1">
    <location>
        <begin position="39"/>
        <end position="62"/>
    </location>
</feature>
<protein>
    <submittedName>
        <fullName evidence="2">Spore cortex biosynthesis protein YabQ</fullName>
    </submittedName>
</protein>
<dbReference type="InterPro" id="IPR019074">
    <property type="entry name" value="YabQ"/>
</dbReference>
<keyword evidence="1" id="KW-0812">Transmembrane</keyword>
<feature type="transmembrane region" description="Helical" evidence="1">
    <location>
        <begin position="145"/>
        <end position="169"/>
    </location>
</feature>
<accession>A0A366JJ51</accession>
<gene>
    <name evidence="2" type="ORF">DFO70_12125</name>
</gene>
<comment type="caution">
    <text evidence="2">The sequence shown here is derived from an EMBL/GenBank/DDBJ whole genome shotgun (WGS) entry which is preliminary data.</text>
</comment>
<dbReference type="Pfam" id="PF09578">
    <property type="entry name" value="Spore_YabQ"/>
    <property type="match status" value="1"/>
</dbReference>
<organism evidence="2 3">
    <name type="scientific">Cytobacillus firmus</name>
    <name type="common">Bacillus firmus</name>
    <dbReference type="NCBI Taxonomy" id="1399"/>
    <lineage>
        <taxon>Bacteria</taxon>
        <taxon>Bacillati</taxon>
        <taxon>Bacillota</taxon>
        <taxon>Bacilli</taxon>
        <taxon>Bacillales</taxon>
        <taxon>Bacillaceae</taxon>
        <taxon>Cytobacillus</taxon>
    </lineage>
</organism>
<dbReference type="RefSeq" id="WP_113885332.1">
    <property type="nucleotide sequence ID" value="NZ_QNSF01000021.1"/>
</dbReference>
<dbReference type="AlphaFoldDB" id="A0A366JJ51"/>
<keyword evidence="1" id="KW-1133">Transmembrane helix</keyword>
<evidence type="ECO:0000313" key="3">
    <source>
        <dbReference type="Proteomes" id="UP000252731"/>
    </source>
</evidence>